<feature type="region of interest" description="Disordered" evidence="1">
    <location>
        <begin position="1"/>
        <end position="106"/>
    </location>
</feature>
<gene>
    <name evidence="2" type="ORF">NX720_22120</name>
</gene>
<reference evidence="2" key="1">
    <citation type="submission" date="2022-10" db="EMBL/GenBank/DDBJ databases">
        <title>Completed Genome Sequence of two octocoral isolated bacterium, Endozoicomonas euniceicola EF212T and Endozoicomonas gorgoniicola PS125T.</title>
        <authorList>
            <person name="Chiou Y.-J."/>
            <person name="Chen Y.-H."/>
        </authorList>
    </citation>
    <scope>NUCLEOTIDE SEQUENCE</scope>
    <source>
        <strain evidence="2">EF212</strain>
    </source>
</reference>
<proteinExistence type="predicted"/>
<organism evidence="2 3">
    <name type="scientific">Endozoicomonas euniceicola</name>
    <dbReference type="NCBI Taxonomy" id="1234143"/>
    <lineage>
        <taxon>Bacteria</taxon>
        <taxon>Pseudomonadati</taxon>
        <taxon>Pseudomonadota</taxon>
        <taxon>Gammaproteobacteria</taxon>
        <taxon>Oceanospirillales</taxon>
        <taxon>Endozoicomonadaceae</taxon>
        <taxon>Endozoicomonas</taxon>
    </lineage>
</organism>
<accession>A0ABY6GSI4</accession>
<evidence type="ECO:0000313" key="3">
    <source>
        <dbReference type="Proteomes" id="UP001163255"/>
    </source>
</evidence>
<protein>
    <submittedName>
        <fullName evidence="2">Uncharacterized protein</fullName>
    </submittedName>
</protein>
<evidence type="ECO:0000256" key="1">
    <source>
        <dbReference type="SAM" id="MobiDB-lite"/>
    </source>
</evidence>
<name>A0ABY6GSI4_9GAMM</name>
<feature type="region of interest" description="Disordered" evidence="1">
    <location>
        <begin position="189"/>
        <end position="212"/>
    </location>
</feature>
<dbReference type="RefSeq" id="WP_262597566.1">
    <property type="nucleotide sequence ID" value="NZ_CP103300.1"/>
</dbReference>
<dbReference type="EMBL" id="CP103300">
    <property type="protein sequence ID" value="UYM15512.1"/>
    <property type="molecule type" value="Genomic_DNA"/>
</dbReference>
<keyword evidence="3" id="KW-1185">Reference proteome</keyword>
<dbReference type="Proteomes" id="UP001163255">
    <property type="component" value="Chromosome"/>
</dbReference>
<evidence type="ECO:0000313" key="2">
    <source>
        <dbReference type="EMBL" id="UYM15512.1"/>
    </source>
</evidence>
<feature type="compositionally biased region" description="Basic and acidic residues" evidence="1">
    <location>
        <begin position="28"/>
        <end position="40"/>
    </location>
</feature>
<sequence>MAGVNGVGNSGSYDQTRVSHDNSGIEGDNPKQAEETENKTGKKNGWRISHLPSLGQKEIASSEPPDTFRSLSERAVEPVEPTRQVNTAAEVAPASDKTSKEGLADALPGVVGGGAGAVNAAGSAVEDGSNSNAPEIVEAIEGFGEVAALAGDAGDISALTDDSASITATAGGGTLTATAGAGRDADNIASSASTEEISASADTDDISTSTDASDFTSLTDAEDITILADAGSVASSTDTGDLSAPVEVSKLSASADVADTTTTTDTFTFSDGVESELSEIHQEALNQIAPEDLQAFQQEGVSFDDIESVFTAAENTFQNQLDTHDLGQFSTQDFEALQAEYNTLHDASSVQNSTTAQSSVIEPNPSEASEYFDQLLDPVSVGVDVGVGILSHSVTLGFKLHKLSKLQQRKKAFEASGQLVKRWGADSFNANGKVTAQDMKDYALMSKLAGSEDTNDPLRSVLSENKCHYGDDQQILNLTNQLITLTGNKQDSSSKEVNERLTEWKKEFETRSAEFKKKLATAGADKNDAPLKSAHQSKKMMAQFNDILKPVGIKIDYSTPLKKGKSALASKHKLVINENRIHSYLEKSKQLPDRSVVKKYITNYSGDTETLEAFSSYEDRKIKHQKSQARWTVGAMVTSAIPVLKADYLVRSGRELSEHNYRKKNNNILDAKLNALGKSMARHSDVIDNSASLRNTLETAVEVINAKKDRTGIKSDTAAANSTIDAVGGVAGTVAATAAPGVGSLVADSLVGAARLGVTVGSALKRRRIDKKNQQFGRIETRVYSELKQVHNNAPKGKEGDAERKAIKDITGQLFDVSEKQVALLFNQSDRQDLVSQKGIIRLRFNNFDSTKPVK</sequence>